<keyword evidence="2" id="KW-1185">Reference proteome</keyword>
<name>A0A3G8JGU8_9ACTN</name>
<dbReference type="KEGG" id="gom:D7316_00045"/>
<accession>A0A3G8JGU8</accession>
<evidence type="ECO:0000313" key="1">
    <source>
        <dbReference type="EMBL" id="AZG43480.1"/>
    </source>
</evidence>
<sequence>MSKHYRPRYRIERCDTDRHSLTTSDVVTEQGWWVSEITDPDSDPHGPFPTHDDALAFALCKAGKASRIREVA</sequence>
<organism evidence="1 2">
    <name type="scientific">Gordonia insulae</name>
    <dbReference type="NCBI Taxonomy" id="2420509"/>
    <lineage>
        <taxon>Bacteria</taxon>
        <taxon>Bacillati</taxon>
        <taxon>Actinomycetota</taxon>
        <taxon>Actinomycetes</taxon>
        <taxon>Mycobacteriales</taxon>
        <taxon>Gordoniaceae</taxon>
        <taxon>Gordonia</taxon>
    </lineage>
</organism>
<dbReference type="AlphaFoldDB" id="A0A3G8JGU8"/>
<gene>
    <name evidence="1" type="ORF">D7316_00045</name>
</gene>
<proteinExistence type="predicted"/>
<evidence type="ECO:0000313" key="2">
    <source>
        <dbReference type="Proteomes" id="UP000271469"/>
    </source>
</evidence>
<protein>
    <submittedName>
        <fullName evidence="1">Uncharacterized protein</fullName>
    </submittedName>
</protein>
<dbReference type="EMBL" id="CP033972">
    <property type="protein sequence ID" value="AZG43480.1"/>
    <property type="molecule type" value="Genomic_DNA"/>
</dbReference>
<dbReference type="RefSeq" id="WP_124706515.1">
    <property type="nucleotide sequence ID" value="NZ_CP033972.1"/>
</dbReference>
<dbReference type="Proteomes" id="UP000271469">
    <property type="component" value="Chromosome"/>
</dbReference>
<reference evidence="1 2" key="1">
    <citation type="submission" date="2018-11" db="EMBL/GenBank/DDBJ databases">
        <title>Gordonia insulae sp. nov., isolated from an island soil.</title>
        <authorList>
            <person name="Kim Y.S."/>
            <person name="Kim S.B."/>
        </authorList>
    </citation>
    <scope>NUCLEOTIDE SEQUENCE [LARGE SCALE GENOMIC DNA]</scope>
    <source>
        <strain evidence="1 2">MMS17-SY073</strain>
    </source>
</reference>